<dbReference type="STRING" id="1797579.A2996_03570"/>
<keyword evidence="1" id="KW-1133">Transmembrane helix</keyword>
<comment type="caution">
    <text evidence="2">The sequence shown here is derived from an EMBL/GenBank/DDBJ whole genome shotgun (WGS) entry which is preliminary data.</text>
</comment>
<evidence type="ECO:0000256" key="1">
    <source>
        <dbReference type="SAM" id="Phobius"/>
    </source>
</evidence>
<evidence type="ECO:0000313" key="2">
    <source>
        <dbReference type="EMBL" id="OGD69516.1"/>
    </source>
</evidence>
<feature type="transmembrane region" description="Helical" evidence="1">
    <location>
        <begin position="45"/>
        <end position="64"/>
    </location>
</feature>
<sequence length="82" mass="9447">MKGIQFEEEKYNSIRDSQSLGSDFITRILLKTGLFNNAEKARKTAIFFVLLVVIFSTFLFVNSFRGGYEETTENSDYYVPAE</sequence>
<evidence type="ECO:0000313" key="3">
    <source>
        <dbReference type="Proteomes" id="UP000176865"/>
    </source>
</evidence>
<keyword evidence="1" id="KW-0472">Membrane</keyword>
<dbReference type="EMBL" id="MFAB01000001">
    <property type="protein sequence ID" value="OGD69516.1"/>
    <property type="molecule type" value="Genomic_DNA"/>
</dbReference>
<name>A0A1F5EQJ2_9BACT</name>
<protein>
    <submittedName>
        <fullName evidence="2">Uncharacterized protein</fullName>
    </submittedName>
</protein>
<dbReference type="Proteomes" id="UP000176865">
    <property type="component" value="Unassembled WGS sequence"/>
</dbReference>
<organism evidence="2 3">
    <name type="scientific">Candidatus Campbellbacteria bacterium RIFCSPLOWO2_01_FULL_34_15</name>
    <dbReference type="NCBI Taxonomy" id="1797579"/>
    <lineage>
        <taxon>Bacteria</taxon>
        <taxon>Candidatus Campbelliibacteriota</taxon>
    </lineage>
</organism>
<keyword evidence="1" id="KW-0812">Transmembrane</keyword>
<reference evidence="2 3" key="1">
    <citation type="journal article" date="2016" name="Nat. Commun.">
        <title>Thousands of microbial genomes shed light on interconnected biogeochemical processes in an aquifer system.</title>
        <authorList>
            <person name="Anantharaman K."/>
            <person name="Brown C.T."/>
            <person name="Hug L.A."/>
            <person name="Sharon I."/>
            <person name="Castelle C.J."/>
            <person name="Probst A.J."/>
            <person name="Thomas B.C."/>
            <person name="Singh A."/>
            <person name="Wilkins M.J."/>
            <person name="Karaoz U."/>
            <person name="Brodie E.L."/>
            <person name="Williams K.H."/>
            <person name="Hubbard S.S."/>
            <person name="Banfield J.F."/>
        </authorList>
    </citation>
    <scope>NUCLEOTIDE SEQUENCE [LARGE SCALE GENOMIC DNA]</scope>
</reference>
<dbReference type="AlphaFoldDB" id="A0A1F5EQJ2"/>
<accession>A0A1F5EQJ2</accession>
<gene>
    <name evidence="2" type="ORF">A2996_03570</name>
</gene>
<proteinExistence type="predicted"/>